<dbReference type="RefSeq" id="WP_013251260.1">
    <property type="nucleotide sequence ID" value="NC_014363.1"/>
</dbReference>
<dbReference type="OrthoDB" id="5124454at2"/>
<evidence type="ECO:0000313" key="1">
    <source>
        <dbReference type="EMBL" id="ADK67508.1"/>
    </source>
</evidence>
<dbReference type="Pfam" id="PF13780">
    <property type="entry name" value="DUF4176"/>
    <property type="match status" value="1"/>
</dbReference>
<evidence type="ECO:0000313" key="2">
    <source>
        <dbReference type="Proteomes" id="UP000000333"/>
    </source>
</evidence>
<dbReference type="GeneID" id="78511839"/>
<dbReference type="PATRIC" id="fig|633147.7.peg.1178"/>
<dbReference type="HOGENOM" id="CLU_158514_1_1_11"/>
<dbReference type="KEGG" id="ols:Olsu_0384"/>
<dbReference type="EMBL" id="CP002106">
    <property type="protein sequence ID" value="ADK67508.1"/>
    <property type="molecule type" value="Genomic_DNA"/>
</dbReference>
<dbReference type="AlphaFoldDB" id="E1QYP4"/>
<sequence length="121" mass="13335">MQDGHARGVGADDWLPLGSVVTLRGARHQVMIYGRRQRVQGAVGADASDDATGVAPMDGREWDYVACPWPEGNMGPGHTYLFDAESIDTVWFLGYQNRDEFSMRRRLGTEPSAEGRHGLAE</sequence>
<protein>
    <recommendedName>
        <fullName evidence="3">DUF4178 domain-containing protein</fullName>
    </recommendedName>
</protein>
<dbReference type="STRING" id="633147.Olsu_0384"/>
<gene>
    <name evidence="1" type="ordered locus">Olsu_0384</name>
</gene>
<dbReference type="eggNOG" id="COG4495">
    <property type="taxonomic scope" value="Bacteria"/>
</dbReference>
<dbReference type="InterPro" id="IPR025233">
    <property type="entry name" value="DUF4176"/>
</dbReference>
<accession>E1QYP4</accession>
<name>E1QYP4_OLSUV</name>
<evidence type="ECO:0008006" key="3">
    <source>
        <dbReference type="Google" id="ProtNLM"/>
    </source>
</evidence>
<proteinExistence type="predicted"/>
<reference evidence="1 2" key="1">
    <citation type="journal article" date="2010" name="Stand. Genomic Sci.">
        <title>Complete genome sequence of Olsenella uli type strain (VPI D76D-27C).</title>
        <authorList>
            <person name="Goker M."/>
            <person name="Held B."/>
            <person name="Lucas S."/>
            <person name="Nolan M."/>
            <person name="Yasawong M."/>
            <person name="Glavina Del Rio T."/>
            <person name="Tice H."/>
            <person name="Cheng J.F."/>
            <person name="Bruce D."/>
            <person name="Detter J.C."/>
            <person name="Tapia R."/>
            <person name="Han C."/>
            <person name="Goodwin L."/>
            <person name="Pitluck S."/>
            <person name="Liolios K."/>
            <person name="Ivanova N."/>
            <person name="Mavromatis K."/>
            <person name="Mikhailova N."/>
            <person name="Pati A."/>
            <person name="Chen A."/>
            <person name="Palaniappan K."/>
            <person name="Land M."/>
            <person name="Hauser L."/>
            <person name="Chang Y.J."/>
            <person name="Jeffries C.D."/>
            <person name="Rohde M."/>
            <person name="Sikorski J."/>
            <person name="Pukall R."/>
            <person name="Woyke T."/>
            <person name="Bristow J."/>
            <person name="Eisen J.A."/>
            <person name="Markowitz V."/>
            <person name="Hugenholtz P."/>
            <person name="Kyrpides N.C."/>
            <person name="Klenk H.P."/>
            <person name="Lapidus A."/>
        </authorList>
    </citation>
    <scope>NUCLEOTIDE SEQUENCE [LARGE SCALE GENOMIC DNA]</scope>
    <source>
        <strain evidence="2">ATCC 49627 / DSM 7084 / CIP 109912 / JCM 12494 / NCIMB 702895 / VPI D76D-27C</strain>
    </source>
</reference>
<keyword evidence="2" id="KW-1185">Reference proteome</keyword>
<organism evidence="1 2">
    <name type="scientific">Olsenella uli (strain ATCC 49627 / DSM 7084 / CCUG 31166 / CIP 109912 / JCM 12494 / LMG 11480 / NCIMB 702895 / VPI D76D-27C)</name>
    <name type="common">Lactobacillus uli</name>
    <dbReference type="NCBI Taxonomy" id="633147"/>
    <lineage>
        <taxon>Bacteria</taxon>
        <taxon>Bacillati</taxon>
        <taxon>Actinomycetota</taxon>
        <taxon>Coriobacteriia</taxon>
        <taxon>Coriobacteriales</taxon>
        <taxon>Atopobiaceae</taxon>
        <taxon>Olsenella</taxon>
    </lineage>
</organism>
<dbReference type="Proteomes" id="UP000000333">
    <property type="component" value="Chromosome"/>
</dbReference>